<dbReference type="Pfam" id="PF02321">
    <property type="entry name" value="OEP"/>
    <property type="match status" value="2"/>
</dbReference>
<keyword evidence="4" id="KW-1134">Transmembrane beta strand</keyword>
<evidence type="ECO:0000256" key="3">
    <source>
        <dbReference type="ARBA" id="ARBA00022448"/>
    </source>
</evidence>
<dbReference type="AlphaFoldDB" id="A0A1K2IED7"/>
<evidence type="ECO:0000256" key="7">
    <source>
        <dbReference type="ARBA" id="ARBA00023237"/>
    </source>
</evidence>
<accession>A0A1K2IED7</accession>
<organism evidence="8 9">
    <name type="scientific">Flaviramulus basaltis</name>
    <dbReference type="NCBI Taxonomy" id="369401"/>
    <lineage>
        <taxon>Bacteria</taxon>
        <taxon>Pseudomonadati</taxon>
        <taxon>Bacteroidota</taxon>
        <taxon>Flavobacteriia</taxon>
        <taxon>Flavobacteriales</taxon>
        <taxon>Flavobacteriaceae</taxon>
        <taxon>Flaviramulus</taxon>
    </lineage>
</organism>
<keyword evidence="7" id="KW-0998">Cell outer membrane</keyword>
<dbReference type="RefSeq" id="WP_072400671.1">
    <property type="nucleotide sequence ID" value="NZ_FPKV01000001.1"/>
</dbReference>
<sequence>MKHKLIIFFSFLISITGISQEIRQNFSLQEAINFGLKNNRNIKNADLNILAAEQEVWITTAQGLPQINGAVDYSINIKSPFNTADLEPGSPLLFLFPKHNVTPSVTLTQLLFDGGYIVGLQSNKVFLEISQNAKEKTQNQIETSIVSAYSNALLTKESLVITKNNISVLKNNLDETTKIFENGLTEEEDVEQLQLTLSSLEINLKNLETLHEISKGYLKVLLGLDSNDTIELTDSLESLVIDNVSLELISNEYPVSNNVDYKIAVNDVTSKGLEYKLEKSEQLPKLNAFVTSNYLGYSDHFSTYFKKEQEWLFTSAGGVSLTVPIFSSFGGRAKRQKAKIEWDIAQNNLIETENQLEVDFKNAKNEYSLAIDTYANKQKNLTLAEKIERKNTIKYKEGIASSFDLRQAQVQLYTIQQEYLQSIIDVINKKATLTNLLNIEK</sequence>
<evidence type="ECO:0000256" key="1">
    <source>
        <dbReference type="ARBA" id="ARBA00004442"/>
    </source>
</evidence>
<dbReference type="Proteomes" id="UP000182544">
    <property type="component" value="Unassembled WGS sequence"/>
</dbReference>
<dbReference type="GO" id="GO:1990281">
    <property type="term" value="C:efflux pump complex"/>
    <property type="evidence" value="ECO:0007669"/>
    <property type="project" value="TreeGrafter"/>
</dbReference>
<dbReference type="Gene3D" id="1.20.1600.10">
    <property type="entry name" value="Outer membrane efflux proteins (OEP)"/>
    <property type="match status" value="1"/>
</dbReference>
<comment type="subcellular location">
    <subcellularLocation>
        <location evidence="1">Cell outer membrane</location>
    </subcellularLocation>
</comment>
<comment type="similarity">
    <text evidence="2">Belongs to the outer membrane factor (OMF) (TC 1.B.17) family.</text>
</comment>
<evidence type="ECO:0000313" key="8">
    <source>
        <dbReference type="EMBL" id="SFZ90648.1"/>
    </source>
</evidence>
<evidence type="ECO:0000256" key="4">
    <source>
        <dbReference type="ARBA" id="ARBA00022452"/>
    </source>
</evidence>
<dbReference type="GO" id="GO:0015562">
    <property type="term" value="F:efflux transmembrane transporter activity"/>
    <property type="evidence" value="ECO:0007669"/>
    <property type="project" value="InterPro"/>
</dbReference>
<dbReference type="PANTHER" id="PTHR30026">
    <property type="entry name" value="OUTER MEMBRANE PROTEIN TOLC"/>
    <property type="match status" value="1"/>
</dbReference>
<keyword evidence="9" id="KW-1185">Reference proteome</keyword>
<reference evidence="8 9" key="1">
    <citation type="submission" date="2016-10" db="EMBL/GenBank/DDBJ databases">
        <authorList>
            <person name="de Groot N.N."/>
        </authorList>
    </citation>
    <scope>NUCLEOTIDE SEQUENCE [LARGE SCALE GENOMIC DNA]</scope>
    <source>
        <strain evidence="8 9">DSM 18180</strain>
    </source>
</reference>
<proteinExistence type="inferred from homology"/>
<dbReference type="EMBL" id="FPKV01000001">
    <property type="protein sequence ID" value="SFZ90648.1"/>
    <property type="molecule type" value="Genomic_DNA"/>
</dbReference>
<dbReference type="GO" id="GO:0015288">
    <property type="term" value="F:porin activity"/>
    <property type="evidence" value="ECO:0007669"/>
    <property type="project" value="TreeGrafter"/>
</dbReference>
<keyword evidence="5" id="KW-0812">Transmembrane</keyword>
<dbReference type="OrthoDB" id="367883at2"/>
<name>A0A1K2IED7_9FLAO</name>
<dbReference type="InterPro" id="IPR051906">
    <property type="entry name" value="TolC-like"/>
</dbReference>
<evidence type="ECO:0000313" key="9">
    <source>
        <dbReference type="Proteomes" id="UP000182544"/>
    </source>
</evidence>
<protein>
    <submittedName>
        <fullName evidence="8">Outer membrane protein TolC</fullName>
    </submittedName>
</protein>
<evidence type="ECO:0000256" key="5">
    <source>
        <dbReference type="ARBA" id="ARBA00022692"/>
    </source>
</evidence>
<keyword evidence="6" id="KW-0472">Membrane</keyword>
<gene>
    <name evidence="8" type="ORF">SAMN05428642_1011058</name>
</gene>
<dbReference type="STRING" id="369401.SAMN05428642_1011058"/>
<evidence type="ECO:0000256" key="2">
    <source>
        <dbReference type="ARBA" id="ARBA00007613"/>
    </source>
</evidence>
<keyword evidence="3" id="KW-0813">Transport</keyword>
<evidence type="ECO:0000256" key="6">
    <source>
        <dbReference type="ARBA" id="ARBA00023136"/>
    </source>
</evidence>
<dbReference type="InterPro" id="IPR003423">
    <property type="entry name" value="OMP_efflux"/>
</dbReference>
<dbReference type="GO" id="GO:0009279">
    <property type="term" value="C:cell outer membrane"/>
    <property type="evidence" value="ECO:0007669"/>
    <property type="project" value="UniProtKB-SubCell"/>
</dbReference>
<dbReference type="SUPFAM" id="SSF56954">
    <property type="entry name" value="Outer membrane efflux proteins (OEP)"/>
    <property type="match status" value="1"/>
</dbReference>
<dbReference type="PANTHER" id="PTHR30026:SF20">
    <property type="entry name" value="OUTER MEMBRANE PROTEIN TOLC"/>
    <property type="match status" value="1"/>
</dbReference>